<dbReference type="Proteomes" id="UP000001997">
    <property type="component" value="Unassembled WGS sequence"/>
</dbReference>
<organism evidence="3 4">
    <name type="scientific">Meyerozyma guilliermondii (strain ATCC 6260 / CBS 566 / DSM 6381 / JCM 1539 / NBRC 10279 / NRRL Y-324)</name>
    <name type="common">Yeast</name>
    <name type="synonym">Candida guilliermondii</name>
    <dbReference type="NCBI Taxonomy" id="294746"/>
    <lineage>
        <taxon>Eukaryota</taxon>
        <taxon>Fungi</taxon>
        <taxon>Dikarya</taxon>
        <taxon>Ascomycota</taxon>
        <taxon>Saccharomycotina</taxon>
        <taxon>Pichiomycetes</taxon>
        <taxon>Debaryomycetaceae</taxon>
        <taxon>Meyerozyma</taxon>
    </lineage>
</organism>
<dbReference type="Gene3D" id="3.30.60.190">
    <property type="match status" value="1"/>
</dbReference>
<evidence type="ECO:0000256" key="1">
    <source>
        <dbReference type="PROSITE-ProRule" id="PRU00453"/>
    </source>
</evidence>
<dbReference type="Gene3D" id="1.20.1440.260">
    <property type="match status" value="1"/>
</dbReference>
<gene>
    <name evidence="3" type="ORF">PGUG_04112</name>
</gene>
<keyword evidence="1" id="KW-0862">Zinc</keyword>
<dbReference type="InParanoid" id="A5DLG1"/>
<sequence length="161" mass="18389">MQSNNYMQAERYTNIDGSHPFMICGICKEIEAKYRCPKCNVHYCSIGCFKGPNHIHTENEKPVQKNANDEKSIENNSSDLYARIASDTQIQSMLKFKSLQFHLSVILKILDDPQVSGEQTSAGRREVANAKLTQLREGGVEENELVEDFVTRVLEMMEERN</sequence>
<dbReference type="OMA" id="QYNTVKF"/>
<name>A5DLG1_PICGU</name>
<dbReference type="OrthoDB" id="18412at2759"/>
<protein>
    <recommendedName>
        <fullName evidence="2">HIT-type domain-containing protein</fullName>
    </recommendedName>
</protein>
<dbReference type="PROSITE" id="PS51083">
    <property type="entry name" value="ZF_HIT"/>
    <property type="match status" value="1"/>
</dbReference>
<proteinExistence type="predicted"/>
<dbReference type="Pfam" id="PF18268">
    <property type="entry name" value="Hit1_C"/>
    <property type="match status" value="1"/>
</dbReference>
<reference evidence="3 4" key="1">
    <citation type="journal article" date="2009" name="Nature">
        <title>Evolution of pathogenicity and sexual reproduction in eight Candida genomes.</title>
        <authorList>
            <person name="Butler G."/>
            <person name="Rasmussen M.D."/>
            <person name="Lin M.F."/>
            <person name="Santos M.A."/>
            <person name="Sakthikumar S."/>
            <person name="Munro C.A."/>
            <person name="Rheinbay E."/>
            <person name="Grabherr M."/>
            <person name="Forche A."/>
            <person name="Reedy J.L."/>
            <person name="Agrafioti I."/>
            <person name="Arnaud M.B."/>
            <person name="Bates S."/>
            <person name="Brown A.J."/>
            <person name="Brunke S."/>
            <person name="Costanzo M.C."/>
            <person name="Fitzpatrick D.A."/>
            <person name="de Groot P.W."/>
            <person name="Harris D."/>
            <person name="Hoyer L.L."/>
            <person name="Hube B."/>
            <person name="Klis F.M."/>
            <person name="Kodira C."/>
            <person name="Lennard N."/>
            <person name="Logue M.E."/>
            <person name="Martin R."/>
            <person name="Neiman A.M."/>
            <person name="Nikolaou E."/>
            <person name="Quail M.A."/>
            <person name="Quinn J."/>
            <person name="Santos M.C."/>
            <person name="Schmitzberger F.F."/>
            <person name="Sherlock G."/>
            <person name="Shah P."/>
            <person name="Silverstein K.A."/>
            <person name="Skrzypek M.S."/>
            <person name="Soll D."/>
            <person name="Staggs R."/>
            <person name="Stansfield I."/>
            <person name="Stumpf M.P."/>
            <person name="Sudbery P.E."/>
            <person name="Srikantha T."/>
            <person name="Zeng Q."/>
            <person name="Berman J."/>
            <person name="Berriman M."/>
            <person name="Heitman J."/>
            <person name="Gow N.A."/>
            <person name="Lorenz M.C."/>
            <person name="Birren B.W."/>
            <person name="Kellis M."/>
            <person name="Cuomo C.A."/>
        </authorList>
    </citation>
    <scope>NUCLEOTIDE SEQUENCE [LARGE SCALE GENOMIC DNA]</scope>
    <source>
        <strain evidence="4">ATCC 6260 / CBS 566 / DSM 6381 / JCM 1539 / NBRC 10279 / NRRL Y-324</strain>
    </source>
</reference>
<dbReference type="GeneID" id="5125260"/>
<dbReference type="CDD" id="cd23024">
    <property type="entry name" value="zf-HIT_ZNHIT2-3"/>
    <property type="match status" value="1"/>
</dbReference>
<keyword evidence="1" id="KW-0863">Zinc-finger</keyword>
<dbReference type="InterPro" id="IPR040722">
    <property type="entry name" value="Hit1_C"/>
</dbReference>
<evidence type="ECO:0000313" key="3">
    <source>
        <dbReference type="EMBL" id="EDK40014.1"/>
    </source>
</evidence>
<dbReference type="GO" id="GO:0008270">
    <property type="term" value="F:zinc ion binding"/>
    <property type="evidence" value="ECO:0007669"/>
    <property type="project" value="UniProtKB-UniRule"/>
</dbReference>
<dbReference type="AlphaFoldDB" id="A5DLG1"/>
<dbReference type="STRING" id="294746.A5DLG1"/>
<evidence type="ECO:0000259" key="2">
    <source>
        <dbReference type="PROSITE" id="PS51083"/>
    </source>
</evidence>
<dbReference type="SUPFAM" id="SSF144232">
    <property type="entry name" value="HIT/MYND zinc finger-like"/>
    <property type="match status" value="1"/>
</dbReference>
<evidence type="ECO:0000313" key="4">
    <source>
        <dbReference type="Proteomes" id="UP000001997"/>
    </source>
</evidence>
<accession>A5DLG1</accession>
<dbReference type="HOGENOM" id="CLU_1619339_0_0_1"/>
<dbReference type="InterPro" id="IPR007529">
    <property type="entry name" value="Znf_HIT"/>
</dbReference>
<dbReference type="eggNOG" id="ENOG502S27I">
    <property type="taxonomic scope" value="Eukaryota"/>
</dbReference>
<keyword evidence="1" id="KW-0479">Metal-binding</keyword>
<dbReference type="EMBL" id="CH408159">
    <property type="protein sequence ID" value="EDK40014.1"/>
    <property type="molecule type" value="Genomic_DNA"/>
</dbReference>
<keyword evidence="4" id="KW-1185">Reference proteome</keyword>
<dbReference type="RefSeq" id="XP_001483383.1">
    <property type="nucleotide sequence ID" value="XM_001483333.1"/>
</dbReference>
<feature type="domain" description="HIT-type" evidence="2">
    <location>
        <begin position="24"/>
        <end position="63"/>
    </location>
</feature>
<dbReference type="FunCoup" id="A5DLG1">
    <property type="interactions" value="98"/>
</dbReference>
<dbReference type="Pfam" id="PF04438">
    <property type="entry name" value="zf-HIT"/>
    <property type="match status" value="1"/>
</dbReference>
<dbReference type="VEuPathDB" id="FungiDB:PGUG_04112"/>
<dbReference type="KEGG" id="pgu:PGUG_04112"/>